<dbReference type="EMBL" id="PCXP01000009">
    <property type="protein sequence ID" value="PIR42004.1"/>
    <property type="molecule type" value="Genomic_DNA"/>
</dbReference>
<feature type="domain" description="GIY-YIG" evidence="1">
    <location>
        <begin position="4"/>
        <end position="88"/>
    </location>
</feature>
<name>A0A2H0R7K0_9BACT</name>
<proteinExistence type="predicted"/>
<dbReference type="Pfam" id="PF22945">
    <property type="entry name" value="LEM-3_GIY-YIG"/>
    <property type="match status" value="1"/>
</dbReference>
<sequence>MKKNDYYVYVYIDPRNYEEFYYGKGKGSRKEAHLFDRADSEKTKCISQIRRSGLEPTIRTIAANLTEQEALLIEATLLWKLGKWTTNITGGYFSNNFRPANTLYMELPGFDFSNRIYHFNVGEGNSRNWEDCRKYGFIAAGGGPRWRDAILGLRPGDIVFAFLSGYGYVGIGKVVETARMARDIHIGKKRLLDINLVAEHMNHNSDSSTYSEYVAKVKWIKSVPRGEAKWKKNAGLLRSQLVRVALDYQPRTLNFVQREFDVDLSKIAD</sequence>
<evidence type="ECO:0000313" key="3">
    <source>
        <dbReference type="Proteomes" id="UP000230208"/>
    </source>
</evidence>
<dbReference type="AlphaFoldDB" id="A0A2H0R7K0"/>
<dbReference type="CDD" id="cd10440">
    <property type="entry name" value="GIY-YIG_COG3680"/>
    <property type="match status" value="1"/>
</dbReference>
<comment type="caution">
    <text evidence="2">The sequence shown here is derived from an EMBL/GenBank/DDBJ whole genome shotgun (WGS) entry which is preliminary data.</text>
</comment>
<dbReference type="Proteomes" id="UP000230208">
    <property type="component" value="Unassembled WGS sequence"/>
</dbReference>
<evidence type="ECO:0000259" key="1">
    <source>
        <dbReference type="PROSITE" id="PS50164"/>
    </source>
</evidence>
<gene>
    <name evidence="2" type="ORF">COV30_00610</name>
</gene>
<dbReference type="InterPro" id="IPR000305">
    <property type="entry name" value="GIY-YIG_endonuc"/>
</dbReference>
<organism evidence="2 3">
    <name type="scientific">Candidatus Yanofskybacteria bacterium CG10_big_fil_rev_8_21_14_0_10_37_15</name>
    <dbReference type="NCBI Taxonomy" id="1975097"/>
    <lineage>
        <taxon>Bacteria</taxon>
        <taxon>Candidatus Yanofskyibacteriota</taxon>
    </lineage>
</organism>
<evidence type="ECO:0000313" key="2">
    <source>
        <dbReference type="EMBL" id="PIR42004.1"/>
    </source>
</evidence>
<protein>
    <recommendedName>
        <fullName evidence="1">GIY-YIG domain-containing protein</fullName>
    </recommendedName>
</protein>
<dbReference type="PROSITE" id="PS50164">
    <property type="entry name" value="GIY_YIG"/>
    <property type="match status" value="1"/>
</dbReference>
<reference evidence="2 3" key="1">
    <citation type="submission" date="2017-09" db="EMBL/GenBank/DDBJ databases">
        <title>Depth-based differentiation of microbial function through sediment-hosted aquifers and enrichment of novel symbionts in the deep terrestrial subsurface.</title>
        <authorList>
            <person name="Probst A.J."/>
            <person name="Ladd B."/>
            <person name="Jarett J.K."/>
            <person name="Geller-Mcgrath D.E."/>
            <person name="Sieber C.M."/>
            <person name="Emerson J.B."/>
            <person name="Anantharaman K."/>
            <person name="Thomas B.C."/>
            <person name="Malmstrom R."/>
            <person name="Stieglmeier M."/>
            <person name="Klingl A."/>
            <person name="Woyke T."/>
            <person name="Ryan C.M."/>
            <person name="Banfield J.F."/>
        </authorList>
    </citation>
    <scope>NUCLEOTIDE SEQUENCE [LARGE SCALE GENOMIC DNA]</scope>
    <source>
        <strain evidence="2">CG10_big_fil_rev_8_21_14_0_10_37_15</strain>
    </source>
</reference>
<accession>A0A2H0R7K0</accession>